<feature type="transmembrane region" description="Helical" evidence="1">
    <location>
        <begin position="188"/>
        <end position="208"/>
    </location>
</feature>
<evidence type="ECO:0000256" key="1">
    <source>
        <dbReference type="SAM" id="Phobius"/>
    </source>
</evidence>
<feature type="transmembrane region" description="Helical" evidence="1">
    <location>
        <begin position="98"/>
        <end position="130"/>
    </location>
</feature>
<feature type="transmembrane region" description="Helical" evidence="1">
    <location>
        <begin position="58"/>
        <end position="77"/>
    </location>
</feature>
<feature type="transmembrane region" description="Helical" evidence="1">
    <location>
        <begin position="150"/>
        <end position="176"/>
    </location>
</feature>
<reference evidence="2 3" key="1">
    <citation type="submission" date="2021-06" db="EMBL/GenBank/DDBJ databases">
        <title>Clostridia strains as spoilage organisms.</title>
        <authorList>
            <person name="Wambui J."/>
            <person name="Stephan R."/>
            <person name="Stevens M.J.A."/>
        </authorList>
    </citation>
    <scope>NUCLEOTIDE SEQUENCE [LARGE SCALE GENOMIC DNA]</scope>
    <source>
        <strain evidence="2 3">DSM 14204</strain>
    </source>
</reference>
<proteinExistence type="predicted"/>
<feature type="transmembrane region" description="Helical" evidence="1">
    <location>
        <begin position="228"/>
        <end position="252"/>
    </location>
</feature>
<keyword evidence="1" id="KW-1133">Transmembrane helix</keyword>
<organism evidence="2 3">
    <name type="scientific">Clostridium frigoris</name>
    <dbReference type="NCBI Taxonomy" id="205327"/>
    <lineage>
        <taxon>Bacteria</taxon>
        <taxon>Bacillati</taxon>
        <taxon>Bacillota</taxon>
        <taxon>Clostridia</taxon>
        <taxon>Eubacteriales</taxon>
        <taxon>Clostridiaceae</taxon>
        <taxon>Clostridium</taxon>
    </lineage>
</organism>
<feature type="transmembrane region" description="Helical" evidence="1">
    <location>
        <begin position="12"/>
        <end position="38"/>
    </location>
</feature>
<accession>A0ABS6BN77</accession>
<sequence length="259" mass="29047">MLKLIKIDLKRGLFSYSFLLALITGIVASFYGTLPSIFSSRTDVINLFTKASGDGSGAIYILLTFIIVQIPLSTSYVTERDNNYLNYILSKTTTKKYLLSRFISNFLAGGILLSCTLIIVLGILAIFFPFCTNFNLYISNQTFKGYFEPVFMYSPLIYCLMIIGFNFLFGGAYASLGLAISSITNNKYITIACPFIFAIMYTFFIDFVNLEFLLPLTCLVPSYVPNATIFTIIGQMIILSLVSLILFVFGFFKKGEIYV</sequence>
<dbReference type="RefSeq" id="WP_216145392.1">
    <property type="nucleotide sequence ID" value="NZ_JAHLDV010000002.1"/>
</dbReference>
<comment type="caution">
    <text evidence="2">The sequence shown here is derived from an EMBL/GenBank/DDBJ whole genome shotgun (WGS) entry which is preliminary data.</text>
</comment>
<dbReference type="Proteomes" id="UP000776252">
    <property type="component" value="Unassembled WGS sequence"/>
</dbReference>
<evidence type="ECO:0000313" key="2">
    <source>
        <dbReference type="EMBL" id="MBU3158376.1"/>
    </source>
</evidence>
<dbReference type="EMBL" id="JAHLDV010000002">
    <property type="protein sequence ID" value="MBU3158376.1"/>
    <property type="molecule type" value="Genomic_DNA"/>
</dbReference>
<keyword evidence="1" id="KW-0812">Transmembrane</keyword>
<keyword evidence="3" id="KW-1185">Reference proteome</keyword>
<name>A0ABS6BN77_9CLOT</name>
<keyword evidence="1" id="KW-0472">Membrane</keyword>
<evidence type="ECO:0008006" key="4">
    <source>
        <dbReference type="Google" id="ProtNLM"/>
    </source>
</evidence>
<protein>
    <recommendedName>
        <fullName evidence="4">ABC-2 family transporter protein</fullName>
    </recommendedName>
</protein>
<evidence type="ECO:0000313" key="3">
    <source>
        <dbReference type="Proteomes" id="UP000776252"/>
    </source>
</evidence>
<gene>
    <name evidence="2" type="ORF">KPL37_01140</name>
</gene>